<keyword evidence="1" id="KW-0963">Cytoplasm</keyword>
<evidence type="ECO:0000256" key="1">
    <source>
        <dbReference type="ARBA" id="ARBA00022490"/>
    </source>
</evidence>
<dbReference type="STRING" id="1618738.UV76_C0011G0039"/>
<dbReference type="PANTHER" id="PTHR34298:SF2">
    <property type="entry name" value="SEGREGATION AND CONDENSATION PROTEIN B"/>
    <property type="match status" value="1"/>
</dbReference>
<sequence>MSNLESKLEVVLFWKGEPMSLKKLGEILSAQAGLKVSEGEIKDAIFNLKNNLEGRGIVLLENGGEITLGTAPEFGKLIENLQKEELNKDLSKASLETLSIILYKNGISRAEIDYIRGVNSSFILRALSVRGLIEKNPDPKDSRRFLYRPSFDLMSFMGVKSVEELPDWAEVHDSINSTVQTMEDISAREAENNEENGSAN</sequence>
<dbReference type="Gene3D" id="1.10.10.10">
    <property type="entry name" value="Winged helix-like DNA-binding domain superfamily/Winged helix DNA-binding domain"/>
    <property type="match status" value="2"/>
</dbReference>
<dbReference type="EMBL" id="LCFS01000011">
    <property type="protein sequence ID" value="KKT00367.1"/>
    <property type="molecule type" value="Genomic_DNA"/>
</dbReference>
<dbReference type="InterPro" id="IPR036390">
    <property type="entry name" value="WH_DNA-bd_sf"/>
</dbReference>
<dbReference type="Proteomes" id="UP000034646">
    <property type="component" value="Unassembled WGS sequence"/>
</dbReference>
<evidence type="ECO:0000256" key="3">
    <source>
        <dbReference type="ARBA" id="ARBA00022829"/>
    </source>
</evidence>
<keyword evidence="2" id="KW-0132">Cell division</keyword>
<evidence type="ECO:0000313" key="6">
    <source>
        <dbReference type="Proteomes" id="UP000034646"/>
    </source>
</evidence>
<organism evidence="5 6">
    <name type="scientific">Candidatus Nomurabacteria bacterium GW2011_GWA2_43_15</name>
    <dbReference type="NCBI Taxonomy" id="1618738"/>
    <lineage>
        <taxon>Bacteria</taxon>
        <taxon>Candidatus Nomuraibacteriota</taxon>
    </lineage>
</organism>
<protein>
    <submittedName>
        <fullName evidence="5">Segregation and condensation protein B</fullName>
    </submittedName>
</protein>
<dbReference type="InterPro" id="IPR005234">
    <property type="entry name" value="ScpB_csome_segregation"/>
</dbReference>
<dbReference type="GO" id="GO:0051304">
    <property type="term" value="P:chromosome separation"/>
    <property type="evidence" value="ECO:0007669"/>
    <property type="project" value="InterPro"/>
</dbReference>
<keyword evidence="3" id="KW-0159">Chromosome partition</keyword>
<dbReference type="GO" id="GO:0051301">
    <property type="term" value="P:cell division"/>
    <property type="evidence" value="ECO:0007669"/>
    <property type="project" value="UniProtKB-KW"/>
</dbReference>
<dbReference type="InterPro" id="IPR036388">
    <property type="entry name" value="WH-like_DNA-bd_sf"/>
</dbReference>
<evidence type="ECO:0000256" key="2">
    <source>
        <dbReference type="ARBA" id="ARBA00022618"/>
    </source>
</evidence>
<comment type="caution">
    <text evidence="5">The sequence shown here is derived from an EMBL/GenBank/DDBJ whole genome shotgun (WGS) entry which is preliminary data.</text>
</comment>
<gene>
    <name evidence="5" type="ORF">UV76_C0011G0039</name>
</gene>
<dbReference type="PANTHER" id="PTHR34298">
    <property type="entry name" value="SEGREGATION AND CONDENSATION PROTEIN B"/>
    <property type="match status" value="1"/>
</dbReference>
<accession>A0A0G1FZH0</accession>
<keyword evidence="4" id="KW-0131">Cell cycle</keyword>
<dbReference type="AlphaFoldDB" id="A0A0G1FZH0"/>
<proteinExistence type="predicted"/>
<dbReference type="Pfam" id="PF04079">
    <property type="entry name" value="SMC_ScpB"/>
    <property type="match status" value="1"/>
</dbReference>
<name>A0A0G1FZH0_9BACT</name>
<dbReference type="SUPFAM" id="SSF46785">
    <property type="entry name" value="Winged helix' DNA-binding domain"/>
    <property type="match status" value="2"/>
</dbReference>
<reference evidence="5 6" key="1">
    <citation type="journal article" date="2015" name="Nature">
        <title>rRNA introns, odd ribosomes, and small enigmatic genomes across a large radiation of phyla.</title>
        <authorList>
            <person name="Brown C.T."/>
            <person name="Hug L.A."/>
            <person name="Thomas B.C."/>
            <person name="Sharon I."/>
            <person name="Castelle C.J."/>
            <person name="Singh A."/>
            <person name="Wilkins M.J."/>
            <person name="Williams K.H."/>
            <person name="Banfield J.F."/>
        </authorList>
    </citation>
    <scope>NUCLEOTIDE SEQUENCE [LARGE SCALE GENOMIC DNA]</scope>
</reference>
<evidence type="ECO:0000256" key="4">
    <source>
        <dbReference type="ARBA" id="ARBA00023306"/>
    </source>
</evidence>
<evidence type="ECO:0000313" key="5">
    <source>
        <dbReference type="EMBL" id="KKT00367.1"/>
    </source>
</evidence>